<dbReference type="PROSITE" id="PS50975">
    <property type="entry name" value="ATP_GRASP"/>
    <property type="match status" value="1"/>
</dbReference>
<sequence length="307" mass="32597">MTAPRHVAVLKGGLSAEREVSLNSGAACARALANAGFKVTEIDAGHDVALRLAEVKPDVVFNALHGRFGEDGCVQGVLELMELPYTHSGVLASAIAMDKPHAKTLFAAAGIPVVEGVVATVGEAAAEHLLKPPYVVKPTNEGSSVGVHIVRPGDNRYPQGLTEGWHYGKQVLIERFVPGRELTVAVMGDKALAVTEILSTTEFYDYEAKYAQGGSRHVIPARIPDAVTARAKELAVKAHQALGCRGVSRTDLRYDDTPEGSGELIVLEVNTQPGMTSTSLVPEQAAHVGLSFEALVTWMVEDASCER</sequence>
<dbReference type="PANTHER" id="PTHR23132:SF23">
    <property type="entry name" value="D-ALANINE--D-ALANINE LIGASE B"/>
    <property type="match status" value="1"/>
</dbReference>
<dbReference type="Gene3D" id="3.40.50.20">
    <property type="match status" value="1"/>
</dbReference>
<evidence type="ECO:0000256" key="10">
    <source>
        <dbReference type="ARBA" id="ARBA00022960"/>
    </source>
</evidence>
<dbReference type="InterPro" id="IPR013815">
    <property type="entry name" value="ATP_grasp_subdomain_1"/>
</dbReference>
<reference evidence="19 20" key="1">
    <citation type="submission" date="2018-09" db="EMBL/GenBank/DDBJ databases">
        <authorList>
            <person name="Zhu H."/>
        </authorList>
    </citation>
    <scope>NUCLEOTIDE SEQUENCE [LARGE SCALE GENOMIC DNA]</scope>
    <source>
        <strain evidence="19 20">K1W22B-8</strain>
    </source>
</reference>
<evidence type="ECO:0000256" key="7">
    <source>
        <dbReference type="ARBA" id="ARBA00022598"/>
    </source>
</evidence>
<dbReference type="EC" id="6.3.2.4" evidence="5 14"/>
<dbReference type="PROSITE" id="PS00844">
    <property type="entry name" value="DALA_DALA_LIGASE_2"/>
    <property type="match status" value="1"/>
</dbReference>
<evidence type="ECO:0000256" key="16">
    <source>
        <dbReference type="PIRSR" id="PIRSR039102-3"/>
    </source>
</evidence>
<evidence type="ECO:0000256" key="15">
    <source>
        <dbReference type="PIRSR" id="PIRSR039102-1"/>
    </source>
</evidence>
<dbReference type="EMBL" id="QYUK01000011">
    <property type="protein sequence ID" value="RJF86558.1"/>
    <property type="molecule type" value="Genomic_DNA"/>
</dbReference>
<comment type="caution">
    <text evidence="19">The sequence shown here is derived from an EMBL/GenBank/DDBJ whole genome shotgun (WGS) entry which is preliminary data.</text>
</comment>
<proteinExistence type="inferred from homology"/>
<dbReference type="Proteomes" id="UP000284605">
    <property type="component" value="Unassembled WGS sequence"/>
</dbReference>
<dbReference type="InterPro" id="IPR011761">
    <property type="entry name" value="ATP-grasp"/>
</dbReference>
<keyword evidence="16" id="KW-0460">Magnesium</keyword>
<dbReference type="Pfam" id="PF01820">
    <property type="entry name" value="Dala_Dala_lig_N"/>
    <property type="match status" value="1"/>
</dbReference>
<dbReference type="PANTHER" id="PTHR23132">
    <property type="entry name" value="D-ALANINE--D-ALANINE LIGASE"/>
    <property type="match status" value="1"/>
</dbReference>
<dbReference type="InterPro" id="IPR000291">
    <property type="entry name" value="D-Ala_lig_Van_CS"/>
</dbReference>
<dbReference type="GO" id="GO:0008360">
    <property type="term" value="P:regulation of cell shape"/>
    <property type="evidence" value="ECO:0007669"/>
    <property type="project" value="UniProtKB-KW"/>
</dbReference>
<organism evidence="19 20">
    <name type="scientific">Oleomonas cavernae</name>
    <dbReference type="NCBI Taxonomy" id="2320859"/>
    <lineage>
        <taxon>Bacteria</taxon>
        <taxon>Pseudomonadati</taxon>
        <taxon>Pseudomonadota</taxon>
        <taxon>Alphaproteobacteria</taxon>
        <taxon>Acetobacterales</taxon>
        <taxon>Acetobacteraceae</taxon>
        <taxon>Oleomonas</taxon>
    </lineage>
</organism>
<keyword evidence="6 14" id="KW-0963">Cytoplasm</keyword>
<keyword evidence="9 17" id="KW-0067">ATP-binding</keyword>
<comment type="similarity">
    <text evidence="4 14">Belongs to the D-alanine--D-alanine ligase family.</text>
</comment>
<evidence type="ECO:0000313" key="19">
    <source>
        <dbReference type="EMBL" id="RJF86558.1"/>
    </source>
</evidence>
<keyword evidence="7 14" id="KW-0436">Ligase</keyword>
<accession>A0A418W983</accession>
<dbReference type="OrthoDB" id="9813261at2"/>
<feature type="active site" evidence="15">
    <location>
        <position position="17"/>
    </location>
</feature>
<feature type="binding site" evidence="16">
    <location>
        <position position="251"/>
    </location>
    <ligand>
        <name>Mg(2+)</name>
        <dbReference type="ChEBI" id="CHEBI:18420"/>
        <label>1</label>
    </ligand>
</feature>
<comment type="pathway">
    <text evidence="14">Cell wall biogenesis; peptidoglycan biosynthesis.</text>
</comment>
<evidence type="ECO:0000256" key="9">
    <source>
        <dbReference type="ARBA" id="ARBA00022840"/>
    </source>
</evidence>
<comment type="cofactor">
    <cofactor evidence="1">
        <name>Mn(2+)</name>
        <dbReference type="ChEBI" id="CHEBI:29035"/>
    </cofactor>
</comment>
<comment type="catalytic activity">
    <reaction evidence="13 14">
        <text>2 D-alanine + ATP = D-alanyl-D-alanine + ADP + phosphate + H(+)</text>
        <dbReference type="Rhea" id="RHEA:11224"/>
        <dbReference type="ChEBI" id="CHEBI:15378"/>
        <dbReference type="ChEBI" id="CHEBI:30616"/>
        <dbReference type="ChEBI" id="CHEBI:43474"/>
        <dbReference type="ChEBI" id="CHEBI:57416"/>
        <dbReference type="ChEBI" id="CHEBI:57822"/>
        <dbReference type="ChEBI" id="CHEBI:456216"/>
        <dbReference type="EC" id="6.3.2.4"/>
    </reaction>
</comment>
<feature type="active site" evidence="15">
    <location>
        <position position="143"/>
    </location>
</feature>
<dbReference type="InterPro" id="IPR016185">
    <property type="entry name" value="PreATP-grasp_dom_sf"/>
</dbReference>
<dbReference type="GO" id="GO:0046872">
    <property type="term" value="F:metal ion binding"/>
    <property type="evidence" value="ECO:0007669"/>
    <property type="project" value="UniProtKB-KW"/>
</dbReference>
<name>A0A418W983_9PROT</name>
<dbReference type="GO" id="GO:0009252">
    <property type="term" value="P:peptidoglycan biosynthetic process"/>
    <property type="evidence" value="ECO:0007669"/>
    <property type="project" value="UniProtKB-UniRule"/>
</dbReference>
<evidence type="ECO:0000256" key="12">
    <source>
        <dbReference type="ARBA" id="ARBA00023316"/>
    </source>
</evidence>
<keyword evidence="8 17" id="KW-0547">Nucleotide-binding</keyword>
<evidence type="ECO:0000256" key="5">
    <source>
        <dbReference type="ARBA" id="ARBA00012216"/>
    </source>
</evidence>
<keyword evidence="10 14" id="KW-0133">Cell shape</keyword>
<dbReference type="InterPro" id="IPR011095">
    <property type="entry name" value="Dala_Dala_lig_C"/>
</dbReference>
<evidence type="ECO:0000256" key="1">
    <source>
        <dbReference type="ARBA" id="ARBA00001936"/>
    </source>
</evidence>
<dbReference type="Pfam" id="PF07478">
    <property type="entry name" value="Dala_Dala_lig_C"/>
    <property type="match status" value="1"/>
</dbReference>
<evidence type="ECO:0000256" key="8">
    <source>
        <dbReference type="ARBA" id="ARBA00022741"/>
    </source>
</evidence>
<feature type="binding site" evidence="16">
    <location>
        <position position="270"/>
    </location>
    <ligand>
        <name>Mg(2+)</name>
        <dbReference type="ChEBI" id="CHEBI:18420"/>
        <label>2</label>
    </ligand>
</feature>
<keyword evidence="20" id="KW-1185">Reference proteome</keyword>
<evidence type="ECO:0000256" key="2">
    <source>
        <dbReference type="ARBA" id="ARBA00003921"/>
    </source>
</evidence>
<dbReference type="PROSITE" id="PS00843">
    <property type="entry name" value="DALA_DALA_LIGASE_1"/>
    <property type="match status" value="1"/>
</dbReference>
<comment type="cofactor">
    <cofactor evidence="16">
        <name>Mg(2+)</name>
        <dbReference type="ChEBI" id="CHEBI:18420"/>
    </cofactor>
    <cofactor evidence="16">
        <name>Mn(2+)</name>
        <dbReference type="ChEBI" id="CHEBI:29035"/>
    </cofactor>
    <text evidence="16">Binds 2 magnesium or manganese ions per subunit.</text>
</comment>
<dbReference type="GO" id="GO:0071555">
    <property type="term" value="P:cell wall organization"/>
    <property type="evidence" value="ECO:0007669"/>
    <property type="project" value="UniProtKB-KW"/>
</dbReference>
<keyword evidence="16" id="KW-0479">Metal-binding</keyword>
<evidence type="ECO:0000259" key="18">
    <source>
        <dbReference type="PROSITE" id="PS50975"/>
    </source>
</evidence>
<dbReference type="NCBIfam" id="NF002378">
    <property type="entry name" value="PRK01372.1"/>
    <property type="match status" value="1"/>
</dbReference>
<dbReference type="NCBIfam" id="TIGR01205">
    <property type="entry name" value="D_ala_D_alaTIGR"/>
    <property type="match status" value="1"/>
</dbReference>
<keyword evidence="16" id="KW-0464">Manganese</keyword>
<keyword evidence="11 14" id="KW-0573">Peptidoglycan synthesis</keyword>
<evidence type="ECO:0000256" key="11">
    <source>
        <dbReference type="ARBA" id="ARBA00022984"/>
    </source>
</evidence>
<dbReference type="RefSeq" id="WP_119777203.1">
    <property type="nucleotide sequence ID" value="NZ_QYUK01000011.1"/>
</dbReference>
<comment type="function">
    <text evidence="2 14">Cell wall formation.</text>
</comment>
<dbReference type="SUPFAM" id="SSF52440">
    <property type="entry name" value="PreATP-grasp domain"/>
    <property type="match status" value="1"/>
</dbReference>
<dbReference type="GO" id="GO:0005737">
    <property type="term" value="C:cytoplasm"/>
    <property type="evidence" value="ECO:0007669"/>
    <property type="project" value="UniProtKB-SubCell"/>
</dbReference>
<dbReference type="Gene3D" id="3.30.1490.20">
    <property type="entry name" value="ATP-grasp fold, A domain"/>
    <property type="match status" value="1"/>
</dbReference>
<dbReference type="GO" id="GO:0008716">
    <property type="term" value="F:D-alanine-D-alanine ligase activity"/>
    <property type="evidence" value="ECO:0007669"/>
    <property type="project" value="UniProtKB-UniRule"/>
</dbReference>
<dbReference type="AlphaFoldDB" id="A0A418W983"/>
<evidence type="ECO:0000256" key="17">
    <source>
        <dbReference type="PROSITE-ProRule" id="PRU00409"/>
    </source>
</evidence>
<evidence type="ECO:0000256" key="14">
    <source>
        <dbReference type="HAMAP-Rule" id="MF_00047"/>
    </source>
</evidence>
<evidence type="ECO:0000256" key="6">
    <source>
        <dbReference type="ARBA" id="ARBA00022490"/>
    </source>
</evidence>
<evidence type="ECO:0000256" key="13">
    <source>
        <dbReference type="ARBA" id="ARBA00047614"/>
    </source>
</evidence>
<evidence type="ECO:0000313" key="20">
    <source>
        <dbReference type="Proteomes" id="UP000284605"/>
    </source>
</evidence>
<dbReference type="Gene3D" id="3.30.470.20">
    <property type="entry name" value="ATP-grasp fold, B domain"/>
    <property type="match status" value="1"/>
</dbReference>
<dbReference type="InterPro" id="IPR005905">
    <property type="entry name" value="D_ala_D_ala"/>
</dbReference>
<evidence type="ECO:0000256" key="4">
    <source>
        <dbReference type="ARBA" id="ARBA00010871"/>
    </source>
</evidence>
<dbReference type="SUPFAM" id="SSF56059">
    <property type="entry name" value="Glutathione synthetase ATP-binding domain-like"/>
    <property type="match status" value="1"/>
</dbReference>
<dbReference type="InterPro" id="IPR011127">
    <property type="entry name" value="Dala_Dala_lig_N"/>
</dbReference>
<gene>
    <name evidence="14" type="primary">ddl</name>
    <name evidence="19" type="ORF">D3874_05590</name>
</gene>
<keyword evidence="12 14" id="KW-0961">Cell wall biogenesis/degradation</keyword>
<evidence type="ECO:0000256" key="3">
    <source>
        <dbReference type="ARBA" id="ARBA00004496"/>
    </source>
</evidence>
<feature type="binding site" evidence="16">
    <location>
        <position position="268"/>
    </location>
    <ligand>
        <name>Mg(2+)</name>
        <dbReference type="ChEBI" id="CHEBI:18420"/>
        <label>2</label>
    </ligand>
</feature>
<dbReference type="HAMAP" id="MF_00047">
    <property type="entry name" value="Dala_Dala_lig"/>
    <property type="match status" value="1"/>
</dbReference>
<dbReference type="PIRSF" id="PIRSF039102">
    <property type="entry name" value="Ddl/VanB"/>
    <property type="match status" value="1"/>
</dbReference>
<protein>
    <recommendedName>
        <fullName evidence="5 14">D-alanine--D-alanine ligase</fullName>
        <ecNumber evidence="5 14">6.3.2.4</ecNumber>
    </recommendedName>
    <alternativeName>
        <fullName evidence="14">D-Ala-D-Ala ligase</fullName>
    </alternativeName>
    <alternativeName>
        <fullName evidence="14">D-alanylalanine synthetase</fullName>
    </alternativeName>
</protein>
<feature type="domain" description="ATP-grasp" evidence="18">
    <location>
        <begin position="103"/>
        <end position="301"/>
    </location>
</feature>
<dbReference type="UniPathway" id="UPA00219"/>
<dbReference type="GO" id="GO:0005524">
    <property type="term" value="F:ATP binding"/>
    <property type="evidence" value="ECO:0007669"/>
    <property type="project" value="UniProtKB-UniRule"/>
</dbReference>
<comment type="subcellular location">
    <subcellularLocation>
        <location evidence="3 14">Cytoplasm</location>
    </subcellularLocation>
</comment>
<feature type="active site" evidence="15">
    <location>
        <position position="279"/>
    </location>
</feature>
<feature type="binding site" evidence="16">
    <location>
        <position position="268"/>
    </location>
    <ligand>
        <name>Mg(2+)</name>
        <dbReference type="ChEBI" id="CHEBI:18420"/>
        <label>1</label>
    </ligand>
</feature>